<proteinExistence type="predicted"/>
<dbReference type="CDD" id="cd05695">
    <property type="entry name" value="S1_Rrp5_repeat_hs3"/>
    <property type="match status" value="1"/>
</dbReference>
<dbReference type="FunFam" id="2.40.50.140:FF:000148">
    <property type="entry name" value="protein RRP5 homolog isoform X1"/>
    <property type="match status" value="1"/>
</dbReference>
<dbReference type="GeneTree" id="ENSGT00390000012228"/>
<keyword evidence="6" id="KW-1185">Reference proteome</keyword>
<dbReference type="Ensembl" id="ENSLCAT00010007852.1">
    <property type="protein sequence ID" value="ENSLCAP00010007664.1"/>
    <property type="gene ID" value="ENSLCAG00010003747.1"/>
</dbReference>
<keyword evidence="2" id="KW-0677">Repeat</keyword>
<dbReference type="PANTHER" id="PTHR23270">
    <property type="entry name" value="PROGRAMMED CELL DEATH PROTEIN 11 PRE-RRNA PROCESSING PROTEIN RRP5"/>
    <property type="match status" value="1"/>
</dbReference>
<dbReference type="Proteomes" id="UP000314980">
    <property type="component" value="Unassembled WGS sequence"/>
</dbReference>
<dbReference type="SMART" id="SM00316">
    <property type="entry name" value="S1"/>
    <property type="match status" value="8"/>
</dbReference>
<dbReference type="GO" id="GO:0006364">
    <property type="term" value="P:rRNA processing"/>
    <property type="evidence" value="ECO:0007669"/>
    <property type="project" value="InterPro"/>
</dbReference>
<dbReference type="FunFam" id="2.40.50.140:FF:000103">
    <property type="entry name" value="protein RRP5 homolog"/>
    <property type="match status" value="2"/>
</dbReference>
<dbReference type="CDD" id="cd04461">
    <property type="entry name" value="S1_Rrp5_repeat_hs8_sc7"/>
    <property type="match status" value="1"/>
</dbReference>
<evidence type="ECO:0000256" key="3">
    <source>
        <dbReference type="ARBA" id="ARBA00023242"/>
    </source>
</evidence>
<dbReference type="Gene3D" id="2.40.50.140">
    <property type="entry name" value="Nucleic acid-binding proteins"/>
    <property type="match status" value="6"/>
</dbReference>
<dbReference type="InterPro" id="IPR003029">
    <property type="entry name" value="S1_domain"/>
</dbReference>
<feature type="domain" description="S1 motif" evidence="4">
    <location>
        <begin position="64"/>
        <end position="134"/>
    </location>
</feature>
<dbReference type="CDD" id="cd05698">
    <property type="entry name" value="S1_Rrp5_repeat_hs6_sc5"/>
    <property type="match status" value="1"/>
</dbReference>
<dbReference type="PANTHER" id="PTHR23270:SF10">
    <property type="entry name" value="PROTEIN RRP5 HOMOLOG"/>
    <property type="match status" value="1"/>
</dbReference>
<dbReference type="FunFam" id="2.40.50.140:FF:000175">
    <property type="entry name" value="Programmed cell death 11"/>
    <property type="match status" value="1"/>
</dbReference>
<evidence type="ECO:0000256" key="1">
    <source>
        <dbReference type="ARBA" id="ARBA00004123"/>
    </source>
</evidence>
<keyword evidence="3" id="KW-0539">Nucleus</keyword>
<reference evidence="5" key="2">
    <citation type="submission" date="2025-08" db="UniProtKB">
        <authorList>
            <consortium name="Ensembl"/>
        </authorList>
    </citation>
    <scope>IDENTIFICATION</scope>
</reference>
<evidence type="ECO:0000259" key="4">
    <source>
        <dbReference type="PROSITE" id="PS50126"/>
    </source>
</evidence>
<reference evidence="5" key="3">
    <citation type="submission" date="2025-09" db="UniProtKB">
        <authorList>
            <consortium name="Ensembl"/>
        </authorList>
    </citation>
    <scope>IDENTIFICATION</scope>
</reference>
<feature type="domain" description="S1 motif" evidence="4">
    <location>
        <begin position="404"/>
        <end position="473"/>
    </location>
</feature>
<comment type="subcellular location">
    <subcellularLocation>
        <location evidence="1">Nucleus</location>
    </subcellularLocation>
</comment>
<dbReference type="InterPro" id="IPR012340">
    <property type="entry name" value="NA-bd_OB-fold"/>
</dbReference>
<dbReference type="CDD" id="cd05693">
    <property type="entry name" value="S1_Rrp5_repeat_hs1_sc1"/>
    <property type="match status" value="1"/>
</dbReference>
<feature type="domain" description="S1 motif" evidence="4">
    <location>
        <begin position="671"/>
        <end position="740"/>
    </location>
</feature>
<reference evidence="6" key="1">
    <citation type="submission" date="2015-09" db="EMBL/GenBank/DDBJ databases">
        <authorList>
            <person name="Sai Rama Sridatta P."/>
        </authorList>
    </citation>
    <scope>NUCLEOTIDE SEQUENCE [LARGE SCALE GENOMIC DNA]</scope>
</reference>
<dbReference type="CDD" id="cd05694">
    <property type="entry name" value="S1_Rrp5_repeat_hs2_sc2"/>
    <property type="match status" value="1"/>
</dbReference>
<dbReference type="STRING" id="8187.ENSLCAP00010007664"/>
<sequence length="868" mass="95253">MASAEEDFPRGGTAKKTTESKIVVQRSEVDNLFQEFAKCIKKSKISFSFLTDIGCFSSQNVKEGMLMLGCVKEVTDFEVTVGLPCGLQGFLSIKNIKEICSLPHLFLPGMVLRCVVAKLDIAKGGSLSIQLSVNPKLVNKALSSSSLKAGMVLSGCVESIEDHGCIVDIGISGSKAFLSTKLKVGQYVTSQVEEVKNEGRVVRLSASPLTITQACAESKQGWNLTNLLPGLLVKATIKKVTKHGLILDFLSSFSGQVDFLHMEPEHAANYTEGAEVQACVLYVEPSTRLVGLSLRSYLIQPEPRVDPTPAGGDRIGEVVKDCKMTTIHHRSGAMLELPDKTLAFVHRNNLKEVNEPANENRVLAMPEHTCRILNFSPLDQIHFASLRRSVIERPFYRYHDLHAGQIVEGKVSVLLNHGMVVHLSDHIKGLVPRTHLSDIILKNPEKKYMEGMKVKCRVLTVDAENKKLYLTRKKALVESSLPLFLSYADARPGCVSHGYIVCIKDFGCIVRFYNNVKGLVPLNQLSSEPISSPEELFYIGQVLKTKVLQCDPEKAKMVLSFKVAVEGETAKPEFDCEVGTVKAKVLKKLVNGLEVAILPDEIRTVLPTMHLSDHMSNCPLLWESLQEGDNISNLICVNNNKQNISLTKKPTVRWSLEEGVVAKDFSEITVGMQLIGWVKNIMSYGVFVEFPYGLVGLAPKSALTDKFISDATVAFQLGQTVIAKVTNLDEEKRRFLVTLKISEVISPEGDTQTRLINGLQERRAVTEMLAMRGKNVLSQLAALFVGQKLKLTVDTVEDSGATFKSDDLAGATILASKHHVMGVNLNPGQKATAVLLHVDILSSCVHVSLLSKLLGNKKSVSVTLRNAI</sequence>
<feature type="domain" description="S1 motif" evidence="4">
    <location>
        <begin position="230"/>
        <end position="295"/>
    </location>
</feature>
<dbReference type="InterPro" id="IPR048059">
    <property type="entry name" value="Rrp5_S1_rpt_hs1_sc1"/>
</dbReference>
<evidence type="ECO:0000313" key="6">
    <source>
        <dbReference type="Proteomes" id="UP000314980"/>
    </source>
</evidence>
<dbReference type="AlphaFoldDB" id="A0A4W6C2H1"/>
<evidence type="ECO:0000313" key="5">
    <source>
        <dbReference type="Ensembl" id="ENSLCAP00010007664.1"/>
    </source>
</evidence>
<dbReference type="InterPro" id="IPR057302">
    <property type="entry name" value="Rrp5_S1"/>
</dbReference>
<accession>A0A4W6C2H1</accession>
<dbReference type="GO" id="GO:0003723">
    <property type="term" value="F:RNA binding"/>
    <property type="evidence" value="ECO:0007669"/>
    <property type="project" value="TreeGrafter"/>
</dbReference>
<dbReference type="SUPFAM" id="SSF50249">
    <property type="entry name" value="Nucleic acid-binding proteins"/>
    <property type="match status" value="6"/>
</dbReference>
<dbReference type="Pfam" id="PF00575">
    <property type="entry name" value="S1"/>
    <property type="match status" value="2"/>
</dbReference>
<dbReference type="InParanoid" id="A0A4W6C2H1"/>
<dbReference type="PROSITE" id="PS50126">
    <property type="entry name" value="S1"/>
    <property type="match status" value="5"/>
</dbReference>
<dbReference type="Pfam" id="PF23459">
    <property type="entry name" value="S1_RRP5"/>
    <property type="match status" value="3"/>
</dbReference>
<feature type="domain" description="S1 motif" evidence="4">
    <location>
        <begin position="493"/>
        <end position="562"/>
    </location>
</feature>
<dbReference type="InterPro" id="IPR045209">
    <property type="entry name" value="Rrp5"/>
</dbReference>
<name>A0A4W6C2H1_LATCA</name>
<dbReference type="GO" id="GO:0032040">
    <property type="term" value="C:small-subunit processome"/>
    <property type="evidence" value="ECO:0007669"/>
    <property type="project" value="TreeGrafter"/>
</dbReference>
<dbReference type="FunFam" id="2.40.50.140:FF:000340">
    <property type="entry name" value="Unplaced genomic scaffold supercont1.162, whole genome shotgun sequence"/>
    <property type="match status" value="1"/>
</dbReference>
<organism evidence="5 6">
    <name type="scientific">Lates calcarifer</name>
    <name type="common">Barramundi</name>
    <name type="synonym">Holocentrus calcarifer</name>
    <dbReference type="NCBI Taxonomy" id="8187"/>
    <lineage>
        <taxon>Eukaryota</taxon>
        <taxon>Metazoa</taxon>
        <taxon>Chordata</taxon>
        <taxon>Craniata</taxon>
        <taxon>Vertebrata</taxon>
        <taxon>Euteleostomi</taxon>
        <taxon>Actinopterygii</taxon>
        <taxon>Neopterygii</taxon>
        <taxon>Teleostei</taxon>
        <taxon>Neoteleostei</taxon>
        <taxon>Acanthomorphata</taxon>
        <taxon>Carangaria</taxon>
        <taxon>Carangaria incertae sedis</taxon>
        <taxon>Centropomidae</taxon>
        <taxon>Lates</taxon>
    </lineage>
</organism>
<protein>
    <submittedName>
        <fullName evidence="5">Programmed cell death 11</fullName>
    </submittedName>
</protein>
<dbReference type="CDD" id="cd05697">
    <property type="entry name" value="S1_Rrp5_repeat_hs5"/>
    <property type="match status" value="1"/>
</dbReference>
<evidence type="ECO:0000256" key="2">
    <source>
        <dbReference type="ARBA" id="ARBA00022737"/>
    </source>
</evidence>